<evidence type="ECO:0000313" key="2">
    <source>
        <dbReference type="Proteomes" id="UP000612585"/>
    </source>
</evidence>
<dbReference type="Gene3D" id="3.40.50.150">
    <property type="entry name" value="Vaccinia Virus protein VP39"/>
    <property type="match status" value="1"/>
</dbReference>
<name>A0A8J3Z4R0_9ACTN</name>
<proteinExistence type="predicted"/>
<dbReference type="Proteomes" id="UP000612585">
    <property type="component" value="Unassembled WGS sequence"/>
</dbReference>
<keyword evidence="1" id="KW-0808">Transferase</keyword>
<dbReference type="Pfam" id="PF13489">
    <property type="entry name" value="Methyltransf_23"/>
    <property type="match status" value="1"/>
</dbReference>
<dbReference type="EMBL" id="BOPG01000024">
    <property type="protein sequence ID" value="GIJ56377.1"/>
    <property type="molecule type" value="Genomic_DNA"/>
</dbReference>
<dbReference type="RefSeq" id="WP_203994651.1">
    <property type="nucleotide sequence ID" value="NZ_BOPG01000024.1"/>
</dbReference>
<protein>
    <submittedName>
        <fullName evidence="1">Methyltransferase</fullName>
    </submittedName>
</protein>
<accession>A0A8J3Z4R0</accession>
<dbReference type="GO" id="GO:0008168">
    <property type="term" value="F:methyltransferase activity"/>
    <property type="evidence" value="ECO:0007669"/>
    <property type="project" value="UniProtKB-KW"/>
</dbReference>
<dbReference type="SUPFAM" id="SSF53335">
    <property type="entry name" value="S-adenosyl-L-methionine-dependent methyltransferases"/>
    <property type="match status" value="1"/>
</dbReference>
<organism evidence="1 2">
    <name type="scientific">Virgisporangium aurantiacum</name>
    <dbReference type="NCBI Taxonomy" id="175570"/>
    <lineage>
        <taxon>Bacteria</taxon>
        <taxon>Bacillati</taxon>
        <taxon>Actinomycetota</taxon>
        <taxon>Actinomycetes</taxon>
        <taxon>Micromonosporales</taxon>
        <taxon>Micromonosporaceae</taxon>
        <taxon>Virgisporangium</taxon>
    </lineage>
</organism>
<evidence type="ECO:0000313" key="1">
    <source>
        <dbReference type="EMBL" id="GIJ56377.1"/>
    </source>
</evidence>
<keyword evidence="2" id="KW-1185">Reference proteome</keyword>
<dbReference type="GO" id="GO:0032259">
    <property type="term" value="P:methylation"/>
    <property type="evidence" value="ECO:0007669"/>
    <property type="project" value="UniProtKB-KW"/>
</dbReference>
<keyword evidence="1" id="KW-0489">Methyltransferase</keyword>
<comment type="caution">
    <text evidence="1">The sequence shown here is derived from an EMBL/GenBank/DDBJ whole genome shotgun (WGS) entry which is preliminary data.</text>
</comment>
<dbReference type="AlphaFoldDB" id="A0A8J3Z4R0"/>
<dbReference type="InterPro" id="IPR029063">
    <property type="entry name" value="SAM-dependent_MTases_sf"/>
</dbReference>
<reference evidence="1" key="1">
    <citation type="submission" date="2021-01" db="EMBL/GenBank/DDBJ databases">
        <title>Whole genome shotgun sequence of Virgisporangium aurantiacum NBRC 16421.</title>
        <authorList>
            <person name="Komaki H."/>
            <person name="Tamura T."/>
        </authorList>
    </citation>
    <scope>NUCLEOTIDE SEQUENCE</scope>
    <source>
        <strain evidence="1">NBRC 16421</strain>
    </source>
</reference>
<sequence>MTTPPNLPRYAYSNAHPTAGAQLAALAAMLDPVSRQRLVGFGDLRGKRCLVVGAGGSGLPGWLADRVGPTGSVTATDIDVRHIPHHDRMTVVEHDITTGPPPGGPWDIIHARLVLMHLAAREVVLALLADALTDRGVLLIEDWLLDPRRAVLAAHRAHDADVYSRYQHAVIDILTTYGTDPDWATRIHTTMRGIGLSRVDTRIDAPVWTPGGPVMVLTEVTVAKHRDRLLAAGLTSDNLITVESLATALNSGLVVRGHQLYSTAGRRRSPRDDASRM</sequence>
<gene>
    <name evidence="1" type="ORF">Vau01_038930</name>
</gene>